<dbReference type="Pfam" id="PF06253">
    <property type="entry name" value="MTTB"/>
    <property type="match status" value="1"/>
</dbReference>
<dbReference type="AlphaFoldDB" id="A0A191T868"/>
<protein>
    <submittedName>
        <fullName evidence="4">Trimethylamine methyltransferase</fullName>
    </submittedName>
</protein>
<comment type="similarity">
    <text evidence="1">Belongs to the trimethylamine methyltransferase family.</text>
</comment>
<sequence length="479" mass="52787">MRPELRYLSDKDLEYVHNLALELLEDMGIELCAKEARDYFRQAGATVEGESVKIPRKIIEDALKTVPKRDAFTLYGRDPKNDVKVNEALPSLAAMTMATSVIDPHTREKRPATDQDLTDLTKILEIMDNVSIASGLITPQDVPLESSDWYTWAGTIKNTTKHITGGAVGREGVRDAVEMAQLALGDDIAFEDRPFISFWVLTSPPMKLDENPLNVLMEASRLNAPSVISSGGILGISSPITIESAIIHTHAETLAGIALTQLVRPGVSVLYSSYVRSMDMQTMSVSMSSPETAIMKSIMAELGRYLDLPTKMPTNLRDAKLLDAQAGFETGMVGTVGALTTDFLVSMQLDIDLVVDYADLPYSNECMSQLRRLVRGLDFSDKRIALDNIRKTGHGGSYLNAKHTAKNFRKELWTGDLTERGNWKSWQKDGGKDMLEKCAERAVELLEQVKDVTLLDAAVCAKIDAIADGAFEKAKAIKR</sequence>
<keyword evidence="2 4" id="KW-0489">Methyltransferase</keyword>
<dbReference type="RefSeq" id="WP_270506178.1">
    <property type="nucleotide sequence ID" value="NZ_JAQDDJ010000003.1"/>
</dbReference>
<reference evidence="4" key="1">
    <citation type="journal article" date="2016" name="Appl. Microbiol. Biotechnol.">
        <title>Cloning, expression, and characterization of a four-component O-demethylase from human intestinal bacterium Eubacterium limosum ZL-II.</title>
        <authorList>
            <person name="Chen J.X."/>
            <person name="Deng C.Y."/>
            <person name="Zhang Y.T."/>
            <person name="Liu Z.M."/>
            <person name="Wang P.Z."/>
            <person name="Liu S.L."/>
            <person name="Qian W."/>
            <person name="Yang D.H."/>
        </authorList>
    </citation>
    <scope>NUCLEOTIDE SEQUENCE</scope>
    <source>
        <strain evidence="4">ZL-II</strain>
    </source>
</reference>
<dbReference type="GO" id="GO:0032259">
    <property type="term" value="P:methylation"/>
    <property type="evidence" value="ECO:0007669"/>
    <property type="project" value="UniProtKB-KW"/>
</dbReference>
<evidence type="ECO:0000256" key="1">
    <source>
        <dbReference type="ARBA" id="ARBA00007137"/>
    </source>
</evidence>
<dbReference type="Gene3D" id="3.20.20.480">
    <property type="entry name" value="Trimethylamine methyltransferase-like"/>
    <property type="match status" value="1"/>
</dbReference>
<proteinExistence type="inferred from homology"/>
<evidence type="ECO:0000313" key="4">
    <source>
        <dbReference type="EMBL" id="ANI69965.1"/>
    </source>
</evidence>
<dbReference type="EMBL" id="KU870921">
    <property type="protein sequence ID" value="ANI69965.1"/>
    <property type="molecule type" value="Genomic_DNA"/>
</dbReference>
<name>A0A191T868_EUBLI</name>
<dbReference type="InterPro" id="IPR010426">
    <property type="entry name" value="MTTB_MeTrfase"/>
</dbReference>
<dbReference type="GO" id="GO:0008168">
    <property type="term" value="F:methyltransferase activity"/>
    <property type="evidence" value="ECO:0007669"/>
    <property type="project" value="UniProtKB-KW"/>
</dbReference>
<accession>A0A191T868</accession>
<evidence type="ECO:0000256" key="3">
    <source>
        <dbReference type="ARBA" id="ARBA00022679"/>
    </source>
</evidence>
<dbReference type="GO" id="GO:0015948">
    <property type="term" value="P:methanogenesis"/>
    <property type="evidence" value="ECO:0007669"/>
    <property type="project" value="InterPro"/>
</dbReference>
<organism evidence="4">
    <name type="scientific">Eubacterium limosum</name>
    <dbReference type="NCBI Taxonomy" id="1736"/>
    <lineage>
        <taxon>Bacteria</taxon>
        <taxon>Bacillati</taxon>
        <taxon>Bacillota</taxon>
        <taxon>Clostridia</taxon>
        <taxon>Eubacteriales</taxon>
        <taxon>Eubacteriaceae</taxon>
        <taxon>Eubacterium</taxon>
    </lineage>
</organism>
<keyword evidence="3 4" id="KW-0808">Transferase</keyword>
<evidence type="ECO:0000256" key="2">
    <source>
        <dbReference type="ARBA" id="ARBA00022603"/>
    </source>
</evidence>
<dbReference type="InterPro" id="IPR038601">
    <property type="entry name" value="MttB-like_sf"/>
</dbReference>